<dbReference type="GO" id="GO:0046872">
    <property type="term" value="F:metal ion binding"/>
    <property type="evidence" value="ECO:0007669"/>
    <property type="project" value="UniProtKB-UniRule"/>
</dbReference>
<evidence type="ECO:0000259" key="8">
    <source>
        <dbReference type="Pfam" id="PF00557"/>
    </source>
</evidence>
<dbReference type="GO" id="GO:0005829">
    <property type="term" value="C:cytosol"/>
    <property type="evidence" value="ECO:0007669"/>
    <property type="project" value="TreeGrafter"/>
</dbReference>
<dbReference type="InterPro" id="IPR000994">
    <property type="entry name" value="Pept_M24"/>
</dbReference>
<dbReference type="HAMAP" id="MF_01974">
    <property type="entry name" value="MetAP_1"/>
    <property type="match status" value="1"/>
</dbReference>
<feature type="binding site" evidence="6">
    <location>
        <position position="215"/>
    </location>
    <ligand>
        <name>a divalent metal cation</name>
        <dbReference type="ChEBI" id="CHEBI:60240"/>
        <label>2</label>
        <note>catalytic</note>
    </ligand>
</feature>
<keyword evidence="2 6" id="KW-0031">Aminopeptidase</keyword>
<evidence type="ECO:0000256" key="6">
    <source>
        <dbReference type="HAMAP-Rule" id="MF_01974"/>
    </source>
</evidence>
<reference evidence="9 10" key="1">
    <citation type="journal article" date="2019" name="Nat. Microbiol.">
        <title>Mediterranean grassland soil C-N compound turnover is dependent on rainfall and depth, and is mediated by genomically divergent microorganisms.</title>
        <authorList>
            <person name="Diamond S."/>
            <person name="Andeer P.F."/>
            <person name="Li Z."/>
            <person name="Crits-Christoph A."/>
            <person name="Burstein D."/>
            <person name="Anantharaman K."/>
            <person name="Lane K.R."/>
            <person name="Thomas B.C."/>
            <person name="Pan C."/>
            <person name="Northen T.R."/>
            <person name="Banfield J.F."/>
        </authorList>
    </citation>
    <scope>NUCLEOTIDE SEQUENCE [LARGE SCALE GENOMIC DNA]</scope>
    <source>
        <strain evidence="9">WS_11</strain>
    </source>
</reference>
<dbReference type="GO" id="GO:0070006">
    <property type="term" value="F:metalloaminopeptidase activity"/>
    <property type="evidence" value="ECO:0007669"/>
    <property type="project" value="UniProtKB-UniRule"/>
</dbReference>
<evidence type="ECO:0000313" key="10">
    <source>
        <dbReference type="Proteomes" id="UP000319771"/>
    </source>
</evidence>
<dbReference type="PRINTS" id="PR00599">
    <property type="entry name" value="MAPEPTIDASE"/>
</dbReference>
<dbReference type="PANTHER" id="PTHR43330:SF27">
    <property type="entry name" value="METHIONINE AMINOPEPTIDASE"/>
    <property type="match status" value="1"/>
</dbReference>
<dbReference type="GO" id="GO:0006508">
    <property type="term" value="P:proteolysis"/>
    <property type="evidence" value="ECO:0007669"/>
    <property type="project" value="UniProtKB-KW"/>
</dbReference>
<feature type="domain" description="Peptidase M24" evidence="8">
    <location>
        <begin position="4"/>
        <end position="220"/>
    </location>
</feature>
<feature type="binding site" evidence="6">
    <location>
        <position position="77"/>
    </location>
    <ligand>
        <name>a divalent metal cation</name>
        <dbReference type="ChEBI" id="CHEBI:60240"/>
        <label>1</label>
    </ligand>
</feature>
<feature type="binding site" evidence="6">
    <location>
        <position position="184"/>
    </location>
    <ligand>
        <name>a divalent metal cation</name>
        <dbReference type="ChEBI" id="CHEBI:60240"/>
        <label>2</label>
        <note>catalytic</note>
    </ligand>
</feature>
<accession>A0A538U5U0</accession>
<keyword evidence="4 6" id="KW-0479">Metal-binding</keyword>
<comment type="caution">
    <text evidence="9">The sequence shown here is derived from an EMBL/GenBank/DDBJ whole genome shotgun (WGS) entry which is preliminary data.</text>
</comment>
<comment type="similarity">
    <text evidence="6">Belongs to the peptidase M24A family. Methionine aminopeptidase type 1 subfamily.</text>
</comment>
<evidence type="ECO:0000256" key="4">
    <source>
        <dbReference type="ARBA" id="ARBA00022723"/>
    </source>
</evidence>
<gene>
    <name evidence="6 9" type="primary">map</name>
    <name evidence="9" type="ORF">E6K81_10500</name>
</gene>
<keyword evidence="5 6" id="KW-0378">Hydrolase</keyword>
<name>A0A538U5U0_UNCEI</name>
<dbReference type="AlphaFoldDB" id="A0A538U5U0"/>
<dbReference type="Pfam" id="PF00557">
    <property type="entry name" value="Peptidase_M24"/>
    <property type="match status" value="1"/>
</dbReference>
<organism evidence="9 10">
    <name type="scientific">Eiseniibacteriota bacterium</name>
    <dbReference type="NCBI Taxonomy" id="2212470"/>
    <lineage>
        <taxon>Bacteria</taxon>
        <taxon>Candidatus Eiseniibacteriota</taxon>
    </lineage>
</organism>
<keyword evidence="3 6" id="KW-0645">Protease</keyword>
<dbReference type="Gene3D" id="3.90.230.10">
    <property type="entry name" value="Creatinase/methionine aminopeptidase superfamily"/>
    <property type="match status" value="1"/>
</dbReference>
<feature type="binding site" evidence="6">
    <location>
        <position position="60"/>
    </location>
    <ligand>
        <name>substrate</name>
    </ligand>
</feature>
<evidence type="ECO:0000256" key="7">
    <source>
        <dbReference type="RuleBase" id="RU003653"/>
    </source>
</evidence>
<feature type="binding site" evidence="6">
    <location>
        <position position="88"/>
    </location>
    <ligand>
        <name>a divalent metal cation</name>
        <dbReference type="ChEBI" id="CHEBI:60240"/>
        <label>2</label>
        <note>catalytic</note>
    </ligand>
</feature>
<dbReference type="CDD" id="cd01086">
    <property type="entry name" value="MetAP1"/>
    <property type="match status" value="1"/>
</dbReference>
<dbReference type="InterPro" id="IPR001714">
    <property type="entry name" value="Pept_M24_MAP"/>
</dbReference>
<comment type="subunit">
    <text evidence="6">Monomer.</text>
</comment>
<evidence type="ECO:0000256" key="3">
    <source>
        <dbReference type="ARBA" id="ARBA00022670"/>
    </source>
</evidence>
<evidence type="ECO:0000313" key="9">
    <source>
        <dbReference type="EMBL" id="TMQ71264.1"/>
    </source>
</evidence>
<dbReference type="Proteomes" id="UP000319771">
    <property type="component" value="Unassembled WGS sequence"/>
</dbReference>
<dbReference type="NCBIfam" id="TIGR00500">
    <property type="entry name" value="met_pdase_I"/>
    <property type="match status" value="1"/>
</dbReference>
<evidence type="ECO:0000256" key="5">
    <source>
        <dbReference type="ARBA" id="ARBA00022801"/>
    </source>
</evidence>
<feature type="binding site" evidence="6">
    <location>
        <position position="158"/>
    </location>
    <ligand>
        <name>substrate</name>
    </ligand>
</feature>
<dbReference type="EMBL" id="VBPB01000174">
    <property type="protein sequence ID" value="TMQ71264.1"/>
    <property type="molecule type" value="Genomic_DNA"/>
</dbReference>
<dbReference type="GO" id="GO:0004239">
    <property type="term" value="F:initiator methionyl aminopeptidase activity"/>
    <property type="evidence" value="ECO:0007669"/>
    <property type="project" value="UniProtKB-UniRule"/>
</dbReference>
<evidence type="ECO:0000256" key="2">
    <source>
        <dbReference type="ARBA" id="ARBA00022438"/>
    </source>
</evidence>
<dbReference type="SUPFAM" id="SSF55920">
    <property type="entry name" value="Creatinase/aminopeptidase"/>
    <property type="match status" value="1"/>
</dbReference>
<dbReference type="InterPro" id="IPR002467">
    <property type="entry name" value="Pept_M24A_MAP1"/>
</dbReference>
<feature type="binding site" evidence="6">
    <location>
        <position position="215"/>
    </location>
    <ligand>
        <name>a divalent metal cation</name>
        <dbReference type="ChEBI" id="CHEBI:60240"/>
        <label>1</label>
    </ligand>
</feature>
<dbReference type="InterPro" id="IPR036005">
    <property type="entry name" value="Creatinase/aminopeptidase-like"/>
</dbReference>
<comment type="function">
    <text evidence="1 6">Removes the N-terminal methionine from nascent proteins. The N-terminal methionine is often cleaved when the second residue in the primary sequence is small and uncharged (Met-Ala-, Cys, Gly, Pro, Ser, Thr, or Val). Requires deformylation of the N(alpha)-formylated initiator methionine before it can be hydrolyzed.</text>
</comment>
<feature type="binding site" evidence="6">
    <location>
        <position position="151"/>
    </location>
    <ligand>
        <name>a divalent metal cation</name>
        <dbReference type="ChEBI" id="CHEBI:60240"/>
        <label>2</label>
        <note>catalytic</note>
    </ligand>
</feature>
<proteinExistence type="inferred from homology"/>
<sequence>MLVARTLGRLGSEVRPGVTTATLDQLAEAFIRDHGGRPAFKGYRGFPASICASINDEVVHGIPGPRRLAEGDIVGIDVGVEMDGFYGDSAITFPVGRVSDEATRLLQVTREALARGVAQAKAGNRVGDISHAVQSYVEGQGFAVVRSLVGHGIGRQMHEEPQVPNYGTPERGPRLMAGQVVAIEPMVNAGVPEVMTQPDGWTVVTKDGRLSAHFEHTVAVGQEGPDILSRVDAP</sequence>
<feature type="binding site" evidence="6">
    <location>
        <position position="88"/>
    </location>
    <ligand>
        <name>a divalent metal cation</name>
        <dbReference type="ChEBI" id="CHEBI:60240"/>
        <label>1</label>
    </ligand>
</feature>
<dbReference type="PANTHER" id="PTHR43330">
    <property type="entry name" value="METHIONINE AMINOPEPTIDASE"/>
    <property type="match status" value="1"/>
</dbReference>
<dbReference type="EC" id="3.4.11.18" evidence="6 7"/>
<protein>
    <recommendedName>
        <fullName evidence="6 7">Methionine aminopeptidase</fullName>
        <shortName evidence="6">MAP</shortName>
        <shortName evidence="6">MetAP</shortName>
        <ecNumber evidence="6 7">3.4.11.18</ecNumber>
    </recommendedName>
    <alternativeName>
        <fullName evidence="6">Peptidase M</fullName>
    </alternativeName>
</protein>
<evidence type="ECO:0000256" key="1">
    <source>
        <dbReference type="ARBA" id="ARBA00002521"/>
    </source>
</evidence>
<comment type="catalytic activity">
    <reaction evidence="6 7">
        <text>Release of N-terminal amino acids, preferentially methionine, from peptides and arylamides.</text>
        <dbReference type="EC" id="3.4.11.18"/>
    </reaction>
</comment>
<comment type="cofactor">
    <cofactor evidence="6">
        <name>Co(2+)</name>
        <dbReference type="ChEBI" id="CHEBI:48828"/>
    </cofactor>
    <cofactor evidence="6">
        <name>Zn(2+)</name>
        <dbReference type="ChEBI" id="CHEBI:29105"/>
    </cofactor>
    <cofactor evidence="6">
        <name>Mn(2+)</name>
        <dbReference type="ChEBI" id="CHEBI:29035"/>
    </cofactor>
    <cofactor evidence="6">
        <name>Fe(2+)</name>
        <dbReference type="ChEBI" id="CHEBI:29033"/>
    </cofactor>
    <text evidence="6">Binds 2 divalent metal cations per subunit. Has a high-affinity and a low affinity metal-binding site. The true nature of the physiological cofactor is under debate. The enzyme is active with cobalt, zinc, manganese or divalent iron ions. Most likely, methionine aminopeptidases function as mononuclear Fe(2+)-metalloproteases under physiological conditions, and the catalytically relevant metal-binding site has been assigned to the histidine-containing high-affinity site.</text>
</comment>